<dbReference type="GeneID" id="25260941"/>
<dbReference type="VEuPathDB" id="MicrosporidiaDB:DI09_83p40"/>
<gene>
    <name evidence="1" type="ORF">DI09_83p40</name>
</gene>
<accession>A0A098VQZ5</accession>
<name>A0A098VQZ5_9MICR</name>
<keyword evidence="2" id="KW-1185">Reference proteome</keyword>
<dbReference type="HOGENOM" id="CLU_2961314_0_0_1"/>
<reference evidence="1 2" key="1">
    <citation type="submission" date="2014-04" db="EMBL/GenBank/DDBJ databases">
        <title>A new species of microsporidia sheds light on the evolution of extreme parasitism.</title>
        <authorList>
            <person name="Haag K.L."/>
            <person name="James T.Y."/>
            <person name="Larsson R."/>
            <person name="Schaer T.M."/>
            <person name="Refardt D."/>
            <person name="Pombert J.-F."/>
            <person name="Ebert D."/>
        </authorList>
    </citation>
    <scope>NUCLEOTIDE SEQUENCE [LARGE SCALE GENOMIC DNA]</scope>
    <source>
        <strain evidence="1 2">UGP3</strain>
        <tissue evidence="1">Spores</tissue>
    </source>
</reference>
<evidence type="ECO:0000313" key="2">
    <source>
        <dbReference type="Proteomes" id="UP000029725"/>
    </source>
</evidence>
<dbReference type="Proteomes" id="UP000029725">
    <property type="component" value="Unassembled WGS sequence"/>
</dbReference>
<protein>
    <submittedName>
        <fullName evidence="1">Uncharacterized protein</fullName>
    </submittedName>
</protein>
<evidence type="ECO:0000313" key="1">
    <source>
        <dbReference type="EMBL" id="KGG50171.1"/>
    </source>
</evidence>
<dbReference type="AlphaFoldDB" id="A0A098VQZ5"/>
<comment type="caution">
    <text evidence="1">The sequence shown here is derived from an EMBL/GenBank/DDBJ whole genome shotgun (WGS) entry which is preliminary data.</text>
</comment>
<sequence length="59" mass="6642">MPCLKPSVVEKSRARMILDSLINYASSFGAIYCICFNPISDEVNEEEAKSQRYSVIQVP</sequence>
<organism evidence="1 2">
    <name type="scientific">Mitosporidium daphniae</name>
    <dbReference type="NCBI Taxonomy" id="1485682"/>
    <lineage>
        <taxon>Eukaryota</taxon>
        <taxon>Fungi</taxon>
        <taxon>Fungi incertae sedis</taxon>
        <taxon>Microsporidia</taxon>
        <taxon>Mitosporidium</taxon>
    </lineage>
</organism>
<proteinExistence type="predicted"/>
<dbReference type="EMBL" id="JMKJ01000594">
    <property type="protein sequence ID" value="KGG50171.1"/>
    <property type="molecule type" value="Genomic_DNA"/>
</dbReference>
<dbReference type="RefSeq" id="XP_013236612.1">
    <property type="nucleotide sequence ID" value="XM_013381158.1"/>
</dbReference>